<accession>A0A516NMF0</accession>
<dbReference type="RefSeq" id="WP_143981409.1">
    <property type="nucleotide sequence ID" value="NZ_CP041695.1"/>
</dbReference>
<dbReference type="Pfam" id="PF00126">
    <property type="entry name" value="HTH_1"/>
    <property type="match status" value="1"/>
</dbReference>
<dbReference type="InterPro" id="IPR036388">
    <property type="entry name" value="WH-like_DNA-bd_sf"/>
</dbReference>
<sequence>MELDLGAVRAFIVIADHQHFGEAADQLRLTQQAVSKRIAKLEAALGTTLFHRSRQGSALTEDGVAFLPHARALIALADQATASLRGSNRPLRVDVLGTRLAATELIRTFHETHPRVEIDIVTSSGLRSGRAALVNGTIDVAFARVVGALDPAIEHMPAYLEPLHILVGRKHPLADRRRVRLADLRRSVARMPGNAPGSEWAQYYDDLAQNFGLVIDIEGPNFGLDHMLDEIAESRDSYMFSGERLRVPWHPDICQIPIVDPTPCYPHSMLWHRRNRHRALPQLISHITADFRSFDPGRHWLPPTEISSGRWVRSI</sequence>
<dbReference type="PANTHER" id="PTHR30346:SF0">
    <property type="entry name" value="HCA OPERON TRANSCRIPTIONAL ACTIVATOR HCAR"/>
    <property type="match status" value="1"/>
</dbReference>
<dbReference type="GO" id="GO:0032993">
    <property type="term" value="C:protein-DNA complex"/>
    <property type="evidence" value="ECO:0007669"/>
    <property type="project" value="TreeGrafter"/>
</dbReference>
<name>A0A516NMF0_9NOCA</name>
<dbReference type="InterPro" id="IPR005119">
    <property type="entry name" value="LysR_subst-bd"/>
</dbReference>
<evidence type="ECO:0000313" key="8">
    <source>
        <dbReference type="Proteomes" id="UP000317039"/>
    </source>
</evidence>
<dbReference type="KEGG" id="nod:FOH10_16510"/>
<keyword evidence="5" id="KW-0804">Transcription</keyword>
<dbReference type="AlphaFoldDB" id="A0A516NMF0"/>
<evidence type="ECO:0000256" key="5">
    <source>
        <dbReference type="ARBA" id="ARBA00023163"/>
    </source>
</evidence>
<dbReference type="PANTHER" id="PTHR30346">
    <property type="entry name" value="TRANSCRIPTIONAL DUAL REGULATOR HCAR-RELATED"/>
    <property type="match status" value="1"/>
</dbReference>
<proteinExistence type="inferred from homology"/>
<evidence type="ECO:0000259" key="6">
    <source>
        <dbReference type="PROSITE" id="PS50931"/>
    </source>
</evidence>
<dbReference type="EMBL" id="CP041695">
    <property type="protein sequence ID" value="QDP80082.1"/>
    <property type="molecule type" value="Genomic_DNA"/>
</dbReference>
<dbReference type="PRINTS" id="PR00039">
    <property type="entry name" value="HTHLYSR"/>
</dbReference>
<evidence type="ECO:0000256" key="3">
    <source>
        <dbReference type="ARBA" id="ARBA00023125"/>
    </source>
</evidence>
<evidence type="ECO:0000256" key="2">
    <source>
        <dbReference type="ARBA" id="ARBA00023015"/>
    </source>
</evidence>
<keyword evidence="2" id="KW-0805">Transcription regulation</keyword>
<dbReference type="PROSITE" id="PS50931">
    <property type="entry name" value="HTH_LYSR"/>
    <property type="match status" value="1"/>
</dbReference>
<dbReference type="GeneID" id="80333979"/>
<dbReference type="SUPFAM" id="SSF53850">
    <property type="entry name" value="Periplasmic binding protein-like II"/>
    <property type="match status" value="1"/>
</dbReference>
<dbReference type="GO" id="GO:0003677">
    <property type="term" value="F:DNA binding"/>
    <property type="evidence" value="ECO:0007669"/>
    <property type="project" value="UniProtKB-KW"/>
</dbReference>
<protein>
    <submittedName>
        <fullName evidence="7">LysR family transcriptional regulator</fullName>
    </submittedName>
</protein>
<dbReference type="Gene3D" id="3.40.190.10">
    <property type="entry name" value="Periplasmic binding protein-like II"/>
    <property type="match status" value="2"/>
</dbReference>
<comment type="similarity">
    <text evidence="1">Belongs to the LysR transcriptional regulatory family.</text>
</comment>
<gene>
    <name evidence="7" type="ORF">FOH10_16510</name>
</gene>
<feature type="domain" description="HTH lysR-type" evidence="6">
    <location>
        <begin position="3"/>
        <end position="60"/>
    </location>
</feature>
<dbReference type="Proteomes" id="UP000317039">
    <property type="component" value="Chromosome"/>
</dbReference>
<organism evidence="7 8">
    <name type="scientific">Nocardia otitidiscaviarum</name>
    <dbReference type="NCBI Taxonomy" id="1823"/>
    <lineage>
        <taxon>Bacteria</taxon>
        <taxon>Bacillati</taxon>
        <taxon>Actinomycetota</taxon>
        <taxon>Actinomycetes</taxon>
        <taxon>Mycobacteriales</taxon>
        <taxon>Nocardiaceae</taxon>
        <taxon>Nocardia</taxon>
    </lineage>
</organism>
<dbReference type="SUPFAM" id="SSF46785">
    <property type="entry name" value="Winged helix' DNA-binding domain"/>
    <property type="match status" value="1"/>
</dbReference>
<reference evidence="7 8" key="1">
    <citation type="submission" date="2019-07" db="EMBL/GenBank/DDBJ databases">
        <title>Complete Genome Sequence and Methylome Analysis of Nocardia otitidis-caviarum NEB252.</title>
        <authorList>
            <person name="Fomenkov A."/>
            <person name="Anton B.P."/>
            <person name="Vincze T."/>
            <person name="Roberts R.J."/>
        </authorList>
    </citation>
    <scope>NUCLEOTIDE SEQUENCE [LARGE SCALE GENOMIC DNA]</scope>
    <source>
        <strain evidence="7 8">NEB252</strain>
    </source>
</reference>
<dbReference type="Pfam" id="PF03466">
    <property type="entry name" value="LysR_substrate"/>
    <property type="match status" value="1"/>
</dbReference>
<evidence type="ECO:0000256" key="1">
    <source>
        <dbReference type="ARBA" id="ARBA00009437"/>
    </source>
</evidence>
<evidence type="ECO:0000256" key="4">
    <source>
        <dbReference type="ARBA" id="ARBA00023159"/>
    </source>
</evidence>
<dbReference type="Gene3D" id="1.10.10.10">
    <property type="entry name" value="Winged helix-like DNA-binding domain superfamily/Winged helix DNA-binding domain"/>
    <property type="match status" value="1"/>
</dbReference>
<keyword evidence="4" id="KW-0010">Activator</keyword>
<dbReference type="InterPro" id="IPR000847">
    <property type="entry name" value="LysR_HTH_N"/>
</dbReference>
<dbReference type="InterPro" id="IPR036390">
    <property type="entry name" value="WH_DNA-bd_sf"/>
</dbReference>
<keyword evidence="3" id="KW-0238">DNA-binding</keyword>
<evidence type="ECO:0000313" key="7">
    <source>
        <dbReference type="EMBL" id="QDP80082.1"/>
    </source>
</evidence>
<dbReference type="FunFam" id="1.10.10.10:FF:000001">
    <property type="entry name" value="LysR family transcriptional regulator"/>
    <property type="match status" value="1"/>
</dbReference>
<dbReference type="GO" id="GO:0003700">
    <property type="term" value="F:DNA-binding transcription factor activity"/>
    <property type="evidence" value="ECO:0007669"/>
    <property type="project" value="InterPro"/>
</dbReference>